<comment type="caution">
    <text evidence="1">The sequence shown here is derived from an EMBL/GenBank/DDBJ whole genome shotgun (WGS) entry which is preliminary data.</text>
</comment>
<proteinExistence type="predicted"/>
<accession>A0A9W7XUE1</accession>
<keyword evidence="2" id="KW-1185">Reference proteome</keyword>
<organism evidence="1 2">
    <name type="scientific">Coemansia biformis</name>
    <dbReference type="NCBI Taxonomy" id="1286918"/>
    <lineage>
        <taxon>Eukaryota</taxon>
        <taxon>Fungi</taxon>
        <taxon>Fungi incertae sedis</taxon>
        <taxon>Zoopagomycota</taxon>
        <taxon>Kickxellomycotina</taxon>
        <taxon>Kickxellomycetes</taxon>
        <taxon>Kickxellales</taxon>
        <taxon>Kickxellaceae</taxon>
        <taxon>Coemansia</taxon>
    </lineage>
</organism>
<dbReference type="Proteomes" id="UP001143981">
    <property type="component" value="Unassembled WGS sequence"/>
</dbReference>
<gene>
    <name evidence="1" type="ORF">LPJ61_006441</name>
</gene>
<dbReference type="OrthoDB" id="5526785at2759"/>
<dbReference type="EMBL" id="JANBOI010003145">
    <property type="protein sequence ID" value="KAJ1718878.1"/>
    <property type="molecule type" value="Genomic_DNA"/>
</dbReference>
<evidence type="ECO:0000313" key="1">
    <source>
        <dbReference type="EMBL" id="KAJ1718878.1"/>
    </source>
</evidence>
<evidence type="ECO:0000313" key="2">
    <source>
        <dbReference type="Proteomes" id="UP001143981"/>
    </source>
</evidence>
<dbReference type="AlphaFoldDB" id="A0A9W7XUE1"/>
<protein>
    <submittedName>
        <fullName evidence="1">Uncharacterized protein</fullName>
    </submittedName>
</protein>
<feature type="non-terminal residue" evidence="1">
    <location>
        <position position="1"/>
    </location>
</feature>
<reference evidence="1" key="1">
    <citation type="submission" date="2022-07" db="EMBL/GenBank/DDBJ databases">
        <title>Phylogenomic reconstructions and comparative analyses of Kickxellomycotina fungi.</title>
        <authorList>
            <person name="Reynolds N.K."/>
            <person name="Stajich J.E."/>
            <person name="Barry K."/>
            <person name="Grigoriev I.V."/>
            <person name="Crous P."/>
            <person name="Smith M.E."/>
        </authorList>
    </citation>
    <scope>NUCLEOTIDE SEQUENCE</scope>
    <source>
        <strain evidence="1">BCRC 34381</strain>
    </source>
</reference>
<name>A0A9W7XUE1_9FUNG</name>
<sequence>RPPLTGARAYLTHVPRVASMDKASSLEHAAVETFAGDVTFNEDIAIERLYEKAIATDSMRAAANYSETRVVPSASSAYQNINVVYGH</sequence>